<evidence type="ECO:0000313" key="10">
    <source>
        <dbReference type="Proteomes" id="UP000289703"/>
    </source>
</evidence>
<evidence type="ECO:0000256" key="5">
    <source>
        <dbReference type="ARBA" id="ARBA00022840"/>
    </source>
</evidence>
<keyword evidence="3" id="KW-0378">Hydrolase</keyword>
<dbReference type="Proteomes" id="UP000289703">
    <property type="component" value="Unassembled WGS sequence"/>
</dbReference>
<dbReference type="InterPro" id="IPR041679">
    <property type="entry name" value="DNA2/NAM7-like_C"/>
</dbReference>
<dbReference type="PANTHER" id="PTHR43788:SF8">
    <property type="entry name" value="DNA-BINDING PROTEIN SMUBP-2"/>
    <property type="match status" value="1"/>
</dbReference>
<dbReference type="PANTHER" id="PTHR43788">
    <property type="entry name" value="DNA2/NAM7 HELICASE FAMILY MEMBER"/>
    <property type="match status" value="1"/>
</dbReference>
<evidence type="ECO:0000256" key="2">
    <source>
        <dbReference type="ARBA" id="ARBA00022741"/>
    </source>
</evidence>
<proteinExistence type="inferred from homology"/>
<gene>
    <name evidence="9" type="ORF">EO244_14070</name>
</gene>
<dbReference type="InterPro" id="IPR027417">
    <property type="entry name" value="P-loop_NTPase"/>
</dbReference>
<dbReference type="AlphaFoldDB" id="A0A4Q1JJT2"/>
<keyword evidence="4" id="KW-0347">Helicase</keyword>
<keyword evidence="5 9" id="KW-0067">ATP-binding</keyword>
<dbReference type="RefSeq" id="WP_129255325.1">
    <property type="nucleotide sequence ID" value="NZ_SAXA01000015.1"/>
</dbReference>
<comment type="similarity">
    <text evidence="1">Belongs to the DNA2/NAM7 helicase family.</text>
</comment>
<dbReference type="InterPro" id="IPR041677">
    <property type="entry name" value="DNA2/NAM7_AAA_11"/>
</dbReference>
<sequence>MTEYKKILSCWHKLEHFSPAALPKGNNIAELTDSEPWRIPLRSSDKKKTIEYTIFLGVFDSLNATNFIKGYFKDKEKDENERNTKVCFASLKLDIDGYYINDSLGISTLPWALGQLEKGEVKSDDWSRKFENIKQKVIVDFDYVFNDPLAKESGGVCRSKPSVSYLQLKNIQSKIETLCGWSVKPNKSIYIKRDEKFISKKESINNSATTDILNSFYTKDLESILAKFKPGDSPKAFLDYLNGSLGKSSKRIDLSKDTEALKTSLTPINYPDGCWPSEYTLSLMQQFAVNNIFNSLSESNQEGIFSVNGPPGTGKTTLLRDIVAPIVVKRAKALSKIENPSDAFTKVGQVGINENFSAFVYAPATELTNAGMVVASSNNGAVENISKELPLKKEASPFSHQISYFKKVAENCINEDNWGLISAVLGNKQNRNDLVSNLWFNKDFTDLQKTLKLNKVDDSSEWDNIVSVFNLKLDAVAQEKLRLEKFKIEYEDYEETLRLKNQFEREVKEYQLKCTTASGELKKEQNTVDRLKQSKNEALNELTIIQSNKPNFFVYWFNKRIRKEYQSSLQTILNEYNSISSELREQKVALHEVDVLFNELKAVYDKFSNELLKTEKVFEILECKTLQAREELKQNYADNEFWANVESKNSQQSCPWYSDNLKKLQSELFILALKLNEQFILNANSTSSRISTTLAGFFEYLKGNTNASKEEVKAMWDTFFMVIPVISTTFASVQTMFKDLDKEDIPWLFIDEAGQAIPQAAAGAIWRSKRVAVVGDPFQIEPVVTVPSALTNNISKYFDLNKSQISTELSVQSMADRINPWGSFLNINGEDVWIGIPLRVHRRCLSPMFDISNQIAYDNTMFSATAMPKSIRVNFESSFIHCEGSVEGRHFVEEQASVIKDLLIREIEAVHQLPDIFVITPFSEISYKLNSYLFKPLINEIKKYDENMDSHIMGDWLKTHIGTVHTFQGKQAEGVILCLGLDQKSKGAARWASMKPNLLNVAITRAKFRFIAIGDENIWLKQAYFRELKKMKLSVENHCVQ</sequence>
<evidence type="ECO:0000256" key="3">
    <source>
        <dbReference type="ARBA" id="ARBA00022801"/>
    </source>
</evidence>
<dbReference type="GO" id="GO:0016787">
    <property type="term" value="F:hydrolase activity"/>
    <property type="evidence" value="ECO:0007669"/>
    <property type="project" value="UniProtKB-KW"/>
</dbReference>
<feature type="domain" description="DNA2/NAM7 helicase-like C-terminal" evidence="8">
    <location>
        <begin position="890"/>
        <end position="1016"/>
    </location>
</feature>
<feature type="domain" description="DNA2/NAM7 helicase helicase" evidence="7">
    <location>
        <begin position="297"/>
        <end position="784"/>
    </location>
</feature>
<evidence type="ECO:0000256" key="4">
    <source>
        <dbReference type="ARBA" id="ARBA00022806"/>
    </source>
</evidence>
<dbReference type="SUPFAM" id="SSF52540">
    <property type="entry name" value="P-loop containing nucleoside triphosphate hydrolases"/>
    <property type="match status" value="1"/>
</dbReference>
<dbReference type="GO" id="GO:0043139">
    <property type="term" value="F:5'-3' DNA helicase activity"/>
    <property type="evidence" value="ECO:0007669"/>
    <property type="project" value="TreeGrafter"/>
</dbReference>
<evidence type="ECO:0000259" key="7">
    <source>
        <dbReference type="Pfam" id="PF13086"/>
    </source>
</evidence>
<dbReference type="Pfam" id="PF13087">
    <property type="entry name" value="AAA_12"/>
    <property type="match status" value="1"/>
</dbReference>
<dbReference type="GO" id="GO:0005524">
    <property type="term" value="F:ATP binding"/>
    <property type="evidence" value="ECO:0007669"/>
    <property type="project" value="UniProtKB-KW"/>
</dbReference>
<evidence type="ECO:0000259" key="8">
    <source>
        <dbReference type="Pfam" id="PF13087"/>
    </source>
</evidence>
<dbReference type="EMBL" id="SAXA01000015">
    <property type="protein sequence ID" value="RXQ89489.1"/>
    <property type="molecule type" value="Genomic_DNA"/>
</dbReference>
<comment type="caution">
    <text evidence="9">The sequence shown here is derived from an EMBL/GenBank/DDBJ whole genome shotgun (WGS) entry which is preliminary data.</text>
</comment>
<keyword evidence="2" id="KW-0547">Nucleotide-binding</keyword>
<keyword evidence="10" id="KW-1185">Reference proteome</keyword>
<protein>
    <submittedName>
        <fullName evidence="9">ATP-binding protein</fullName>
    </submittedName>
</protein>
<evidence type="ECO:0000313" key="9">
    <source>
        <dbReference type="EMBL" id="RXQ89489.1"/>
    </source>
</evidence>
<organism evidence="9 10">
    <name type="scientific">Ancylomarina salipaludis</name>
    <dbReference type="NCBI Taxonomy" id="2501299"/>
    <lineage>
        <taxon>Bacteria</taxon>
        <taxon>Pseudomonadati</taxon>
        <taxon>Bacteroidota</taxon>
        <taxon>Bacteroidia</taxon>
        <taxon>Marinilabiliales</taxon>
        <taxon>Marinifilaceae</taxon>
        <taxon>Ancylomarina</taxon>
    </lineage>
</organism>
<name>A0A4Q1JJT2_9BACT</name>
<dbReference type="OrthoDB" id="9757917at2"/>
<evidence type="ECO:0000256" key="1">
    <source>
        <dbReference type="ARBA" id="ARBA00007913"/>
    </source>
</evidence>
<keyword evidence="6" id="KW-0175">Coiled coil</keyword>
<reference evidence="9 10" key="1">
    <citation type="submission" date="2019-01" db="EMBL/GenBank/DDBJ databases">
        <title>Ancylomarina salipaludis sp. nov., isolated from a salt marsh.</title>
        <authorList>
            <person name="Yoon J.-H."/>
        </authorList>
    </citation>
    <scope>NUCLEOTIDE SEQUENCE [LARGE SCALE GENOMIC DNA]</scope>
    <source>
        <strain evidence="9 10">SHSM-M15</strain>
    </source>
</reference>
<dbReference type="InterPro" id="IPR050534">
    <property type="entry name" value="Coronavir_polyprotein_1ab"/>
</dbReference>
<dbReference type="Gene3D" id="3.40.50.300">
    <property type="entry name" value="P-loop containing nucleotide triphosphate hydrolases"/>
    <property type="match status" value="3"/>
</dbReference>
<evidence type="ECO:0000256" key="6">
    <source>
        <dbReference type="SAM" id="Coils"/>
    </source>
</evidence>
<dbReference type="Pfam" id="PF13086">
    <property type="entry name" value="AAA_11"/>
    <property type="match status" value="1"/>
</dbReference>
<accession>A0A4Q1JJT2</accession>
<feature type="coiled-coil region" evidence="6">
    <location>
        <begin position="476"/>
        <end position="548"/>
    </location>
</feature>